<dbReference type="EnsemblPlants" id="KQK10715">
    <property type="protein sequence ID" value="KQK10715"/>
    <property type="gene ID" value="BRADI_2g55692v3"/>
</dbReference>
<name>A0A0Q3IYE7_BRADI</name>
<dbReference type="AlphaFoldDB" id="A0A0Q3IYE7"/>
<dbReference type="Proteomes" id="UP000008810">
    <property type="component" value="Chromosome 2"/>
</dbReference>
<evidence type="ECO:0000256" key="1">
    <source>
        <dbReference type="SAM" id="MobiDB-lite"/>
    </source>
</evidence>
<sequence length="93" mass="10693">MIDWGRSLPSNSPEPDDGGHIFPDNEVNQLLQPPSLSRRFLLSLIRQFTPKWPSHPQRMEYPDQVSSVPKTAVYHQIMLRERDAVLRSAPCGR</sequence>
<gene>
    <name evidence="2" type="ORF">BRADI_2g55692v3</name>
</gene>
<evidence type="ECO:0000313" key="4">
    <source>
        <dbReference type="Proteomes" id="UP000008810"/>
    </source>
</evidence>
<reference evidence="2 3" key="1">
    <citation type="journal article" date="2010" name="Nature">
        <title>Genome sequencing and analysis of the model grass Brachypodium distachyon.</title>
        <authorList>
            <consortium name="International Brachypodium Initiative"/>
        </authorList>
    </citation>
    <scope>NUCLEOTIDE SEQUENCE [LARGE SCALE GENOMIC DNA]</scope>
    <source>
        <strain evidence="2 3">Bd21</strain>
    </source>
</reference>
<protein>
    <submittedName>
        <fullName evidence="2 3">Uncharacterized protein</fullName>
    </submittedName>
</protein>
<reference evidence="3" key="3">
    <citation type="submission" date="2018-08" db="UniProtKB">
        <authorList>
            <consortium name="EnsemblPlants"/>
        </authorList>
    </citation>
    <scope>IDENTIFICATION</scope>
    <source>
        <strain evidence="3">cv. Bd21</strain>
    </source>
</reference>
<reference evidence="2" key="2">
    <citation type="submission" date="2017-06" db="EMBL/GenBank/DDBJ databases">
        <title>WGS assembly of Brachypodium distachyon.</title>
        <authorList>
            <consortium name="The International Brachypodium Initiative"/>
            <person name="Lucas S."/>
            <person name="Harmon-Smith M."/>
            <person name="Lail K."/>
            <person name="Tice H."/>
            <person name="Grimwood J."/>
            <person name="Bruce D."/>
            <person name="Barry K."/>
            <person name="Shu S."/>
            <person name="Lindquist E."/>
            <person name="Wang M."/>
            <person name="Pitluck S."/>
            <person name="Vogel J.P."/>
            <person name="Garvin D.F."/>
            <person name="Mockler T.C."/>
            <person name="Schmutz J."/>
            <person name="Rokhsar D."/>
            <person name="Bevan M.W."/>
        </authorList>
    </citation>
    <scope>NUCLEOTIDE SEQUENCE</scope>
    <source>
        <strain evidence="2">Bd21</strain>
    </source>
</reference>
<evidence type="ECO:0000313" key="2">
    <source>
        <dbReference type="EMBL" id="KQK10715.1"/>
    </source>
</evidence>
<accession>A0A0Q3IYE7</accession>
<proteinExistence type="predicted"/>
<dbReference type="InParanoid" id="A0A0Q3IYE7"/>
<evidence type="ECO:0000313" key="3">
    <source>
        <dbReference type="EnsemblPlants" id="KQK10715"/>
    </source>
</evidence>
<keyword evidence="4" id="KW-1185">Reference proteome</keyword>
<feature type="region of interest" description="Disordered" evidence="1">
    <location>
        <begin position="1"/>
        <end position="27"/>
    </location>
</feature>
<organism evidence="2">
    <name type="scientific">Brachypodium distachyon</name>
    <name type="common">Purple false brome</name>
    <name type="synonym">Trachynia distachya</name>
    <dbReference type="NCBI Taxonomy" id="15368"/>
    <lineage>
        <taxon>Eukaryota</taxon>
        <taxon>Viridiplantae</taxon>
        <taxon>Streptophyta</taxon>
        <taxon>Embryophyta</taxon>
        <taxon>Tracheophyta</taxon>
        <taxon>Spermatophyta</taxon>
        <taxon>Magnoliopsida</taxon>
        <taxon>Liliopsida</taxon>
        <taxon>Poales</taxon>
        <taxon>Poaceae</taxon>
        <taxon>BOP clade</taxon>
        <taxon>Pooideae</taxon>
        <taxon>Stipodae</taxon>
        <taxon>Brachypodieae</taxon>
        <taxon>Brachypodium</taxon>
    </lineage>
</organism>
<dbReference type="Gramene" id="KQK10715">
    <property type="protein sequence ID" value="KQK10715"/>
    <property type="gene ID" value="BRADI_2g55692v3"/>
</dbReference>
<dbReference type="EMBL" id="CM000881">
    <property type="protein sequence ID" value="KQK10715.1"/>
    <property type="molecule type" value="Genomic_DNA"/>
</dbReference>